<evidence type="ECO:0000313" key="3">
    <source>
        <dbReference type="EnsemblProtists" id="EOD19003"/>
    </source>
</evidence>
<dbReference type="SUPFAM" id="SSF54928">
    <property type="entry name" value="RNA-binding domain, RBD"/>
    <property type="match status" value="1"/>
</dbReference>
<dbReference type="SMART" id="SM00360">
    <property type="entry name" value="RRM"/>
    <property type="match status" value="1"/>
</dbReference>
<dbReference type="PROSITE" id="PS50102">
    <property type="entry name" value="RRM"/>
    <property type="match status" value="1"/>
</dbReference>
<dbReference type="GeneID" id="17264549"/>
<dbReference type="GO" id="GO:0003729">
    <property type="term" value="F:mRNA binding"/>
    <property type="evidence" value="ECO:0007669"/>
    <property type="project" value="TreeGrafter"/>
</dbReference>
<dbReference type="STRING" id="2903.R1CZM0"/>
<dbReference type="PANTHER" id="PTHR45735">
    <property type="entry name" value="CLEAVAGE STIMULATION FACTOR SUBUNIT 2"/>
    <property type="match status" value="1"/>
</dbReference>
<evidence type="ECO:0000259" key="2">
    <source>
        <dbReference type="PROSITE" id="PS50102"/>
    </source>
</evidence>
<dbReference type="KEGG" id="ehx:EMIHUDRAFT_64064"/>
<dbReference type="RefSeq" id="XP_005780937.1">
    <property type="nucleotide sequence ID" value="XM_005780880.1"/>
</dbReference>
<dbReference type="OMA" id="SAMHETE"/>
<sequence length="91" mass="9821">MSAPHGSNRLRTVFVGNIPMEGTADDPELRALFAQVGPVVKLRIVVDHATQKRKGFAFVEYVDNATAVAAVEQLADVDFGGRTLRLGIAEQ</sequence>
<dbReference type="KEGG" id="ehx:EMIHUDRAFT_75591"/>
<evidence type="ECO:0000256" key="1">
    <source>
        <dbReference type="PROSITE-ProRule" id="PRU00176"/>
    </source>
</evidence>
<reference evidence="4" key="1">
    <citation type="journal article" date="2013" name="Nature">
        <title>Pan genome of the phytoplankton Emiliania underpins its global distribution.</title>
        <authorList>
            <person name="Read B.A."/>
            <person name="Kegel J."/>
            <person name="Klute M.J."/>
            <person name="Kuo A."/>
            <person name="Lefebvre S.C."/>
            <person name="Maumus F."/>
            <person name="Mayer C."/>
            <person name="Miller J."/>
            <person name="Monier A."/>
            <person name="Salamov A."/>
            <person name="Young J."/>
            <person name="Aguilar M."/>
            <person name="Claverie J.M."/>
            <person name="Frickenhaus S."/>
            <person name="Gonzalez K."/>
            <person name="Herman E.K."/>
            <person name="Lin Y.C."/>
            <person name="Napier J."/>
            <person name="Ogata H."/>
            <person name="Sarno A.F."/>
            <person name="Shmutz J."/>
            <person name="Schroeder D."/>
            <person name="de Vargas C."/>
            <person name="Verret F."/>
            <person name="von Dassow P."/>
            <person name="Valentin K."/>
            <person name="Van de Peer Y."/>
            <person name="Wheeler G."/>
            <person name="Dacks J.B."/>
            <person name="Delwiche C.F."/>
            <person name="Dyhrman S.T."/>
            <person name="Glockner G."/>
            <person name="John U."/>
            <person name="Richards T."/>
            <person name="Worden A.Z."/>
            <person name="Zhang X."/>
            <person name="Grigoriev I.V."/>
            <person name="Allen A.E."/>
            <person name="Bidle K."/>
            <person name="Borodovsky M."/>
            <person name="Bowler C."/>
            <person name="Brownlee C."/>
            <person name="Cock J.M."/>
            <person name="Elias M."/>
            <person name="Gladyshev V.N."/>
            <person name="Groth M."/>
            <person name="Guda C."/>
            <person name="Hadaegh A."/>
            <person name="Iglesias-Rodriguez M.D."/>
            <person name="Jenkins J."/>
            <person name="Jones B.M."/>
            <person name="Lawson T."/>
            <person name="Leese F."/>
            <person name="Lindquist E."/>
            <person name="Lobanov A."/>
            <person name="Lomsadze A."/>
            <person name="Malik S.B."/>
            <person name="Marsh M.E."/>
            <person name="Mackinder L."/>
            <person name="Mock T."/>
            <person name="Mueller-Roeber B."/>
            <person name="Pagarete A."/>
            <person name="Parker M."/>
            <person name="Probert I."/>
            <person name="Quesneville H."/>
            <person name="Raines C."/>
            <person name="Rensing S.A."/>
            <person name="Riano-Pachon D.M."/>
            <person name="Richier S."/>
            <person name="Rokitta S."/>
            <person name="Shiraiwa Y."/>
            <person name="Soanes D.M."/>
            <person name="van der Giezen M."/>
            <person name="Wahlund T.M."/>
            <person name="Williams B."/>
            <person name="Wilson W."/>
            <person name="Wolfe G."/>
            <person name="Wurch L.L."/>
        </authorList>
    </citation>
    <scope>NUCLEOTIDE SEQUENCE</scope>
</reference>
<dbReference type="GO" id="GO:0005847">
    <property type="term" value="C:mRNA cleavage and polyadenylation specificity factor complex"/>
    <property type="evidence" value="ECO:0007669"/>
    <property type="project" value="TreeGrafter"/>
</dbReference>
<dbReference type="HOGENOM" id="CLU_012062_28_8_1"/>
<dbReference type="EnsemblProtists" id="EOD19003">
    <property type="protein sequence ID" value="EOD19003"/>
    <property type="gene ID" value="EMIHUDRAFT_75591"/>
</dbReference>
<protein>
    <recommendedName>
        <fullName evidence="2">RRM domain-containing protein</fullName>
    </recommendedName>
</protein>
<reference evidence="3" key="2">
    <citation type="submission" date="2024-10" db="UniProtKB">
        <authorList>
            <consortium name="EnsemblProtists"/>
        </authorList>
    </citation>
    <scope>IDENTIFICATION</scope>
</reference>
<dbReference type="AlphaFoldDB" id="A0A0D3J668"/>
<dbReference type="Gene3D" id="3.30.70.330">
    <property type="match status" value="1"/>
</dbReference>
<accession>A0A0D3J668</accession>
<dbReference type="InterPro" id="IPR035979">
    <property type="entry name" value="RBD_domain_sf"/>
</dbReference>
<keyword evidence="4" id="KW-1185">Reference proteome</keyword>
<dbReference type="InterPro" id="IPR000504">
    <property type="entry name" value="RRM_dom"/>
</dbReference>
<organism evidence="3 4">
    <name type="scientific">Emiliania huxleyi (strain CCMP1516)</name>
    <dbReference type="NCBI Taxonomy" id="280463"/>
    <lineage>
        <taxon>Eukaryota</taxon>
        <taxon>Haptista</taxon>
        <taxon>Haptophyta</taxon>
        <taxon>Prymnesiophyceae</taxon>
        <taxon>Isochrysidales</taxon>
        <taxon>Noelaerhabdaceae</taxon>
        <taxon>Emiliania</taxon>
    </lineage>
</organism>
<dbReference type="Proteomes" id="UP000013827">
    <property type="component" value="Unassembled WGS sequence"/>
</dbReference>
<feature type="domain" description="RRM" evidence="2">
    <location>
        <begin position="11"/>
        <end position="91"/>
    </location>
</feature>
<dbReference type="PaxDb" id="2903-EOD19003"/>
<dbReference type="eggNOG" id="KOG0108">
    <property type="taxonomic scope" value="Eukaryota"/>
</dbReference>
<dbReference type="GeneID" id="17274054"/>
<evidence type="ECO:0000313" key="4">
    <source>
        <dbReference type="Proteomes" id="UP000013827"/>
    </source>
</evidence>
<dbReference type="RefSeq" id="XP_005771432.1">
    <property type="nucleotide sequence ID" value="XM_005771375.1"/>
</dbReference>
<dbReference type="InterPro" id="IPR012677">
    <property type="entry name" value="Nucleotide-bd_a/b_plait_sf"/>
</dbReference>
<keyword evidence="1" id="KW-0694">RNA-binding</keyword>
<dbReference type="PANTHER" id="PTHR45735:SF2">
    <property type="entry name" value="CLEAVAGE STIMULATION FACTOR SUBUNIT 2"/>
    <property type="match status" value="1"/>
</dbReference>
<dbReference type="EnsemblProtists" id="EOD28508">
    <property type="protein sequence ID" value="EOD28508"/>
    <property type="gene ID" value="EMIHUDRAFT_64064"/>
</dbReference>
<name>A0A0D3J668_EMIH1</name>
<proteinExistence type="predicted"/>
<dbReference type="Pfam" id="PF00076">
    <property type="entry name" value="RRM_1"/>
    <property type="match status" value="1"/>
</dbReference>